<keyword evidence="2" id="KW-1185">Reference proteome</keyword>
<accession>A0A0P1B8R7</accession>
<organism evidence="1 2">
    <name type="scientific">Plasmopara halstedii</name>
    <name type="common">Downy mildew of sunflower</name>
    <dbReference type="NCBI Taxonomy" id="4781"/>
    <lineage>
        <taxon>Eukaryota</taxon>
        <taxon>Sar</taxon>
        <taxon>Stramenopiles</taxon>
        <taxon>Oomycota</taxon>
        <taxon>Peronosporomycetes</taxon>
        <taxon>Peronosporales</taxon>
        <taxon>Peronosporaceae</taxon>
        <taxon>Plasmopara</taxon>
    </lineage>
</organism>
<proteinExistence type="predicted"/>
<dbReference type="Proteomes" id="UP000054928">
    <property type="component" value="Unassembled WGS sequence"/>
</dbReference>
<dbReference type="AlphaFoldDB" id="A0A0P1B8R7"/>
<evidence type="ECO:0000313" key="2">
    <source>
        <dbReference type="Proteomes" id="UP000054928"/>
    </source>
</evidence>
<sequence>MQYIIAASLTSNFILSSYSPGCHYSSGLYKVKNGLDWKCREAQYPSLSFLTMQRFQAHLLVVILLVAIAEIASCNNLRAETGTTPIGKHFENGEDRNEERMVGAVKEGARLSLFGKIKMHFVNKKIETALSKAGAMGIKDTRIKTMQENPKLMEVFQRAEKLLGPESAKLSTMNIIVKVFGKESAKSLCTARNWICPTFLAKSS</sequence>
<protein>
    <submittedName>
        <fullName evidence="1">Uncharacterized protein</fullName>
    </submittedName>
</protein>
<dbReference type="RefSeq" id="XP_024586734.1">
    <property type="nucleotide sequence ID" value="XM_024721657.1"/>
</dbReference>
<evidence type="ECO:0000313" key="1">
    <source>
        <dbReference type="EMBL" id="CEG50365.1"/>
    </source>
</evidence>
<dbReference type="EMBL" id="CCYD01003105">
    <property type="protein sequence ID" value="CEG50365.1"/>
    <property type="molecule type" value="Genomic_DNA"/>
</dbReference>
<name>A0A0P1B8R7_PLAHL</name>
<dbReference type="GeneID" id="36403134"/>
<reference evidence="2" key="1">
    <citation type="submission" date="2014-09" db="EMBL/GenBank/DDBJ databases">
        <authorList>
            <person name="Sharma Rahul"/>
            <person name="Thines Marco"/>
        </authorList>
    </citation>
    <scope>NUCLEOTIDE SEQUENCE [LARGE SCALE GENOMIC DNA]</scope>
</reference>